<keyword evidence="5" id="KW-1185">Reference proteome</keyword>
<protein>
    <recommendedName>
        <fullName evidence="3">RNase H type-2 domain-containing protein</fullName>
    </recommendedName>
</protein>
<evidence type="ECO:0000256" key="1">
    <source>
        <dbReference type="PROSITE-ProRule" id="PRU01319"/>
    </source>
</evidence>
<evidence type="ECO:0000313" key="5">
    <source>
        <dbReference type="Proteomes" id="UP000468531"/>
    </source>
</evidence>
<dbReference type="InterPro" id="IPR024567">
    <property type="entry name" value="RNase_HII/HIII_dom"/>
</dbReference>
<proteinExistence type="predicted"/>
<dbReference type="Gene3D" id="3.30.420.10">
    <property type="entry name" value="Ribonuclease H-like superfamily/Ribonuclease H"/>
    <property type="match status" value="1"/>
</dbReference>
<feature type="non-terminal residue" evidence="4">
    <location>
        <position position="1"/>
    </location>
</feature>
<name>A0A6P1BXM8_9BRAD</name>
<accession>A0A6P1BXM8</accession>
<reference evidence="4 5" key="1">
    <citation type="journal article" date="2020" name="Arch. Microbiol.">
        <title>Bradyrhizobium uaiense sp. nov., a new highly efficient cowpea symbiont.</title>
        <authorList>
            <person name="Cabral Michel D."/>
            <person name="Azarias Guimaraes A."/>
            <person name="Martins da Costa E."/>
            <person name="Soares de Carvalho T."/>
            <person name="Balsanelli E."/>
            <person name="Willems A."/>
            <person name="Maltempi de Souza E."/>
            <person name="de Souza Moreira F.M."/>
        </authorList>
    </citation>
    <scope>NUCLEOTIDE SEQUENCE [LARGE SCALE GENOMIC DNA]</scope>
    <source>
        <strain evidence="4 5">UFLA 03-164</strain>
    </source>
</reference>
<feature type="domain" description="RNase H type-2" evidence="3">
    <location>
        <begin position="1"/>
        <end position="107"/>
    </location>
</feature>
<dbReference type="Proteomes" id="UP000468531">
    <property type="component" value="Unassembled WGS sequence"/>
</dbReference>
<evidence type="ECO:0000313" key="4">
    <source>
        <dbReference type="EMBL" id="NEV03025.1"/>
    </source>
</evidence>
<dbReference type="GO" id="GO:0004523">
    <property type="term" value="F:RNA-DNA hybrid ribonuclease activity"/>
    <property type="evidence" value="ECO:0007669"/>
    <property type="project" value="InterPro"/>
</dbReference>
<dbReference type="PROSITE" id="PS51975">
    <property type="entry name" value="RNASE_H_2"/>
    <property type="match status" value="1"/>
</dbReference>
<dbReference type="InterPro" id="IPR036397">
    <property type="entry name" value="RNaseH_sf"/>
</dbReference>
<sequence>AGRGPLSRPVVAAPVALDPNRVPRGLDDSKRLTADRRAVSFAQLCATPAFSVAGASPAPFARDHITVSYTQLTLPTNNAEEGSMAAASTNKTQPTSALVETSEEADI</sequence>
<evidence type="ECO:0000259" key="3">
    <source>
        <dbReference type="PROSITE" id="PS51975"/>
    </source>
</evidence>
<dbReference type="EMBL" id="VKHP01000608">
    <property type="protein sequence ID" value="NEV03025.1"/>
    <property type="molecule type" value="Genomic_DNA"/>
</dbReference>
<dbReference type="InterPro" id="IPR012337">
    <property type="entry name" value="RNaseH-like_sf"/>
</dbReference>
<evidence type="ECO:0000256" key="2">
    <source>
        <dbReference type="SAM" id="MobiDB-lite"/>
    </source>
</evidence>
<comment type="caution">
    <text evidence="1">Lacks conserved residue(s) required for the propagation of feature annotation.</text>
</comment>
<dbReference type="SUPFAM" id="SSF53098">
    <property type="entry name" value="Ribonuclease H-like"/>
    <property type="match status" value="1"/>
</dbReference>
<gene>
    <name evidence="4" type="ORF">FNJ47_47135</name>
</gene>
<feature type="region of interest" description="Disordered" evidence="2">
    <location>
        <begin position="80"/>
        <end position="107"/>
    </location>
</feature>
<comment type="caution">
    <text evidence="4">The sequence shown here is derived from an EMBL/GenBank/DDBJ whole genome shotgun (WGS) entry which is preliminary data.</text>
</comment>
<feature type="compositionally biased region" description="Polar residues" evidence="2">
    <location>
        <begin position="80"/>
        <end position="99"/>
    </location>
</feature>
<organism evidence="4 5">
    <name type="scientific">Bradyrhizobium uaiense</name>
    <dbReference type="NCBI Taxonomy" id="2594946"/>
    <lineage>
        <taxon>Bacteria</taxon>
        <taxon>Pseudomonadati</taxon>
        <taxon>Pseudomonadota</taxon>
        <taxon>Alphaproteobacteria</taxon>
        <taxon>Hyphomicrobiales</taxon>
        <taxon>Nitrobacteraceae</taxon>
        <taxon>Bradyrhizobium</taxon>
    </lineage>
</organism>
<dbReference type="AlphaFoldDB" id="A0A6P1BXM8"/>
<dbReference type="GO" id="GO:0003723">
    <property type="term" value="F:RNA binding"/>
    <property type="evidence" value="ECO:0007669"/>
    <property type="project" value="UniProtKB-UniRule"/>
</dbReference>